<proteinExistence type="predicted"/>
<dbReference type="CTD" id="36346491"/>
<dbReference type="EMBL" id="APAU02000267">
    <property type="protein sequence ID" value="EUB54366.1"/>
    <property type="molecule type" value="Genomic_DNA"/>
</dbReference>
<name>W6U1G7_ECHGR</name>
<keyword evidence="2" id="KW-1185">Reference proteome</keyword>
<reference evidence="1 2" key="1">
    <citation type="journal article" date="2013" name="Nat. Genet.">
        <title>The genome of the hydatid tapeworm Echinococcus granulosus.</title>
        <authorList>
            <person name="Zheng H."/>
            <person name="Zhang W."/>
            <person name="Zhang L."/>
            <person name="Zhang Z."/>
            <person name="Li J."/>
            <person name="Lu G."/>
            <person name="Zhu Y."/>
            <person name="Wang Y."/>
            <person name="Huang Y."/>
            <person name="Liu J."/>
            <person name="Kang H."/>
            <person name="Chen J."/>
            <person name="Wang L."/>
            <person name="Chen A."/>
            <person name="Yu S."/>
            <person name="Gao Z."/>
            <person name="Jin L."/>
            <person name="Gu W."/>
            <person name="Wang Z."/>
            <person name="Zhao L."/>
            <person name="Shi B."/>
            <person name="Wen H."/>
            <person name="Lin R."/>
            <person name="Jones M.K."/>
            <person name="Brejova B."/>
            <person name="Vinar T."/>
            <person name="Zhao G."/>
            <person name="McManus D.P."/>
            <person name="Chen Z."/>
            <person name="Zhou Y."/>
            <person name="Wang S."/>
        </authorList>
    </citation>
    <scope>NUCLEOTIDE SEQUENCE [LARGE SCALE GENOMIC DNA]</scope>
</reference>
<organism evidence="1 2">
    <name type="scientific">Echinococcus granulosus</name>
    <name type="common">Hydatid tapeworm</name>
    <dbReference type="NCBI Taxonomy" id="6210"/>
    <lineage>
        <taxon>Eukaryota</taxon>
        <taxon>Metazoa</taxon>
        <taxon>Spiralia</taxon>
        <taxon>Lophotrochozoa</taxon>
        <taxon>Platyhelminthes</taxon>
        <taxon>Cestoda</taxon>
        <taxon>Eucestoda</taxon>
        <taxon>Cyclophyllidea</taxon>
        <taxon>Taeniidae</taxon>
        <taxon>Echinococcus</taxon>
        <taxon>Echinococcus granulosus group</taxon>
    </lineage>
</organism>
<dbReference type="KEGG" id="egl:EGR_10776"/>
<evidence type="ECO:0000313" key="1">
    <source>
        <dbReference type="EMBL" id="EUB54366.1"/>
    </source>
</evidence>
<gene>
    <name evidence="1" type="ORF">EGR_10776</name>
</gene>
<accession>W6U1G7</accession>
<dbReference type="Proteomes" id="UP000019149">
    <property type="component" value="Unassembled WGS sequence"/>
</dbReference>
<dbReference type="GeneID" id="36346491"/>
<sequence length="150" mass="16958">MTTTLSWGMRNQNVTCDYLAESRWSDMDEQEERWQLSSPQLYYTSVSVTSSSLTTVSPLLSRQISAAYAATEEVDANVNADVEANKGDVDMKIRLIMAKLKEQSRALPCTKFPGIICTTEAEEEEECRKREKCKISNKCRTRDINESVAT</sequence>
<evidence type="ECO:0000313" key="2">
    <source>
        <dbReference type="Proteomes" id="UP000019149"/>
    </source>
</evidence>
<protein>
    <submittedName>
        <fullName evidence="1">Uncharacterized protein</fullName>
    </submittedName>
</protein>
<comment type="caution">
    <text evidence="1">The sequence shown here is derived from an EMBL/GenBank/DDBJ whole genome shotgun (WGS) entry which is preliminary data.</text>
</comment>
<dbReference type="AlphaFoldDB" id="W6U1G7"/>
<dbReference type="RefSeq" id="XP_024345562.1">
    <property type="nucleotide sequence ID" value="XM_024500025.1"/>
</dbReference>